<evidence type="ECO:0000313" key="3">
    <source>
        <dbReference type="Proteomes" id="UP000585507"/>
    </source>
</evidence>
<proteinExistence type="predicted"/>
<dbReference type="Pfam" id="PF09361">
    <property type="entry name" value="Phasin_2"/>
    <property type="match status" value="1"/>
</dbReference>
<dbReference type="RefSeq" id="WP_018325193.1">
    <property type="nucleotide sequence ID" value="NZ_JACHBK010000012.1"/>
</dbReference>
<organism evidence="2 3">
    <name type="scientific">Rhizobium giardinii</name>
    <dbReference type="NCBI Taxonomy" id="56731"/>
    <lineage>
        <taxon>Bacteria</taxon>
        <taxon>Pseudomonadati</taxon>
        <taxon>Pseudomonadota</taxon>
        <taxon>Alphaproteobacteria</taxon>
        <taxon>Hyphomicrobiales</taxon>
        <taxon>Rhizobiaceae</taxon>
        <taxon>Rhizobium/Agrobacterium group</taxon>
        <taxon>Rhizobium</taxon>
    </lineage>
</organism>
<evidence type="ECO:0000313" key="2">
    <source>
        <dbReference type="EMBL" id="MBB5538139.1"/>
    </source>
</evidence>
<dbReference type="InterPro" id="IPR018968">
    <property type="entry name" value="Phasin"/>
</dbReference>
<comment type="caution">
    <text evidence="2">The sequence shown here is derived from an EMBL/GenBank/DDBJ whole genome shotgun (WGS) entry which is preliminary data.</text>
</comment>
<dbReference type="EMBL" id="JACHBK010000012">
    <property type="protein sequence ID" value="MBB5538139.1"/>
    <property type="molecule type" value="Genomic_DNA"/>
</dbReference>
<dbReference type="NCBIfam" id="TIGR01841">
    <property type="entry name" value="phasin"/>
    <property type="match status" value="1"/>
</dbReference>
<dbReference type="AlphaFoldDB" id="A0A7W8UEY8"/>
<gene>
    <name evidence="2" type="ORF">GGD55_004860</name>
</gene>
<name>A0A7W8UEY8_9HYPH</name>
<evidence type="ECO:0000259" key="1">
    <source>
        <dbReference type="Pfam" id="PF09361"/>
    </source>
</evidence>
<keyword evidence="3" id="KW-1185">Reference proteome</keyword>
<reference evidence="2 3" key="1">
    <citation type="submission" date="2020-08" db="EMBL/GenBank/DDBJ databases">
        <title>Genomic Encyclopedia of Type Strains, Phase IV (KMG-V): Genome sequencing to study the core and pangenomes of soil and plant-associated prokaryotes.</title>
        <authorList>
            <person name="Whitman W."/>
        </authorList>
    </citation>
    <scope>NUCLEOTIDE SEQUENCE [LARGE SCALE GENOMIC DNA]</scope>
    <source>
        <strain evidence="2 3">SEMIA 4084</strain>
    </source>
</reference>
<feature type="domain" description="Phasin" evidence="1">
    <location>
        <begin position="5"/>
        <end position="102"/>
    </location>
</feature>
<sequence>MFNFEDANKKSKESIDTMLKSYATLTKAFQAIATEAADYSKKSFEDSVAHLEKITTVKSVEAAFELQTNYLKSVYENYVAEASKIGEMYADLAKDAYKPYEAPIAKATAAVKSTTAAAA</sequence>
<accession>A0A7W8UEY8</accession>
<dbReference type="Proteomes" id="UP000585507">
    <property type="component" value="Unassembled WGS sequence"/>
</dbReference>
<protein>
    <submittedName>
        <fullName evidence="2">Phasin family protein</fullName>
    </submittedName>
</protein>
<dbReference type="InterPro" id="IPR010127">
    <property type="entry name" value="Phasin_subfam-1"/>
</dbReference>